<organism evidence="5 6">
    <name type="scientific">Durusdinium trenchii</name>
    <dbReference type="NCBI Taxonomy" id="1381693"/>
    <lineage>
        <taxon>Eukaryota</taxon>
        <taxon>Sar</taxon>
        <taxon>Alveolata</taxon>
        <taxon>Dinophyceae</taxon>
        <taxon>Suessiales</taxon>
        <taxon>Symbiodiniaceae</taxon>
        <taxon>Durusdinium</taxon>
    </lineage>
</organism>
<evidence type="ECO:0000256" key="1">
    <source>
        <dbReference type="ARBA" id="ARBA00006484"/>
    </source>
</evidence>
<comment type="similarity">
    <text evidence="1">Belongs to the short-chain dehydrogenases/reductases (SDR) family.</text>
</comment>
<name>A0ABP0KK65_9DINO</name>
<dbReference type="SUPFAM" id="SSF51735">
    <property type="entry name" value="NAD(P)-binding Rossmann-fold domains"/>
    <property type="match status" value="1"/>
</dbReference>
<feature type="region of interest" description="Disordered" evidence="3">
    <location>
        <begin position="34"/>
        <end position="54"/>
    </location>
</feature>
<evidence type="ECO:0000256" key="4">
    <source>
        <dbReference type="SAM" id="SignalP"/>
    </source>
</evidence>
<reference evidence="5 6" key="1">
    <citation type="submission" date="2024-02" db="EMBL/GenBank/DDBJ databases">
        <authorList>
            <person name="Chen Y."/>
            <person name="Shah S."/>
            <person name="Dougan E. K."/>
            <person name="Thang M."/>
            <person name="Chan C."/>
        </authorList>
    </citation>
    <scope>NUCLEOTIDE SEQUENCE [LARGE SCALE GENOMIC DNA]</scope>
</reference>
<dbReference type="Gene3D" id="3.40.50.720">
    <property type="entry name" value="NAD(P)-binding Rossmann-like Domain"/>
    <property type="match status" value="1"/>
</dbReference>
<feature type="signal peptide" evidence="4">
    <location>
        <begin position="1"/>
        <end position="30"/>
    </location>
</feature>
<evidence type="ECO:0000313" key="6">
    <source>
        <dbReference type="Proteomes" id="UP001642464"/>
    </source>
</evidence>
<dbReference type="PANTHER" id="PTHR24320:SF148">
    <property type="entry name" value="NAD(P)-BINDING ROSSMANN-FOLD SUPERFAMILY PROTEIN"/>
    <property type="match status" value="1"/>
</dbReference>
<dbReference type="Proteomes" id="UP001642464">
    <property type="component" value="Unassembled WGS sequence"/>
</dbReference>
<feature type="region of interest" description="Disordered" evidence="3">
    <location>
        <begin position="301"/>
        <end position="329"/>
    </location>
</feature>
<accession>A0ABP0KK65</accession>
<evidence type="ECO:0000313" key="5">
    <source>
        <dbReference type="EMBL" id="CAK9027225.1"/>
    </source>
</evidence>
<feature type="chain" id="PRO_5047396503" evidence="4">
    <location>
        <begin position="31"/>
        <end position="402"/>
    </location>
</feature>
<dbReference type="Pfam" id="PF00106">
    <property type="entry name" value="adh_short"/>
    <property type="match status" value="1"/>
</dbReference>
<protein>
    <submittedName>
        <fullName evidence="5">Dehydrogenase/reductase SDR family member 13 (Short chain dehydrogenase/reductase family 7C member 5)</fullName>
    </submittedName>
</protein>
<dbReference type="PANTHER" id="PTHR24320">
    <property type="entry name" value="RETINOL DEHYDROGENASE"/>
    <property type="match status" value="1"/>
</dbReference>
<proteinExistence type="inferred from homology"/>
<gene>
    <name evidence="5" type="ORF">SCF082_LOCUS17820</name>
</gene>
<keyword evidence="2" id="KW-0560">Oxidoreductase</keyword>
<dbReference type="EMBL" id="CAXAMM010011858">
    <property type="protein sequence ID" value="CAK9027225.1"/>
    <property type="molecule type" value="Genomic_DNA"/>
</dbReference>
<keyword evidence="4" id="KW-0732">Signal</keyword>
<comment type="caution">
    <text evidence="5">The sequence shown here is derived from an EMBL/GenBank/DDBJ whole genome shotgun (WGS) entry which is preliminary data.</text>
</comment>
<evidence type="ECO:0000256" key="3">
    <source>
        <dbReference type="SAM" id="MobiDB-lite"/>
    </source>
</evidence>
<keyword evidence="6" id="KW-1185">Reference proteome</keyword>
<sequence length="402" mass="44433">MARGVQKCLRLAVATVALTALTLLVSPKEAAIRNYSPPTTLPKSNIPDPNAPQGPLRIPGYELRKAYAGAAWRRGPALVEEAKRRVDPGMPPLEERVFLVTGATKGHGLETTARLLDAGCTVIMHGKIEGRLRKWALDMGEAFETDKIDPVLCDLSESEEVEALANLIAEKHPRIHGILHNAATIDGKFTGKRKYTWNYKMEHTMAVNAIAPFQLTSLLMPQLNAAGSARVMFSTSPTMSGDNYLDDIKCERYWTGLHSYRLSKLCLEMVAKEMHLRYGNAPNLTFHSFHPGSANTKLMRQGAAAGTGRKLQRNKKVPHDQPSYLPTPRSRKTSFFAMVDDVYQRQSGTFVSDGNVKSKAIDDDKARATLWEEFTEISGAKWPEPHGSLPEPQDATSELLEA</sequence>
<evidence type="ECO:0000256" key="2">
    <source>
        <dbReference type="ARBA" id="ARBA00023002"/>
    </source>
</evidence>
<dbReference type="InterPro" id="IPR002347">
    <property type="entry name" value="SDR_fam"/>
</dbReference>
<feature type="region of interest" description="Disordered" evidence="3">
    <location>
        <begin position="379"/>
        <end position="402"/>
    </location>
</feature>
<dbReference type="InterPro" id="IPR036291">
    <property type="entry name" value="NAD(P)-bd_dom_sf"/>
</dbReference>